<name>A0A0F4LKC3_9LACO</name>
<evidence type="ECO:0000313" key="11">
    <source>
        <dbReference type="Proteomes" id="UP000033533"/>
    </source>
</evidence>
<comment type="catalytic activity">
    <reaction evidence="1">
        <text>D-ribulose 5-phosphate = D-xylulose 5-phosphate</text>
        <dbReference type="Rhea" id="RHEA:13677"/>
        <dbReference type="ChEBI" id="CHEBI:57737"/>
        <dbReference type="ChEBI" id="CHEBI:58121"/>
        <dbReference type="EC" id="5.1.3.1"/>
    </reaction>
</comment>
<dbReference type="RefSeq" id="WP_045927505.1">
    <property type="nucleotide sequence ID" value="NZ_JBHSZS010000005.1"/>
</dbReference>
<accession>A0A0F4LKC3</accession>
<dbReference type="GO" id="GO:0005975">
    <property type="term" value="P:carbohydrate metabolic process"/>
    <property type="evidence" value="ECO:0007669"/>
    <property type="project" value="InterPro"/>
</dbReference>
<dbReference type="HOGENOM" id="CLU_054856_2_1_9"/>
<dbReference type="PATRIC" id="fig|1218493.3.peg.308"/>
<dbReference type="SUPFAM" id="SSF51366">
    <property type="entry name" value="Ribulose-phoshate binding barrel"/>
    <property type="match status" value="1"/>
</dbReference>
<dbReference type="EMBL" id="JXBY01000005">
    <property type="protein sequence ID" value="KJY59025.1"/>
    <property type="molecule type" value="Genomic_DNA"/>
</dbReference>
<comment type="similarity">
    <text evidence="6">Belongs to the ribulose-phosphate 3-epimerase family.</text>
</comment>
<reference evidence="10 11" key="1">
    <citation type="submission" date="2014-12" db="EMBL/GenBank/DDBJ databases">
        <title>Comparative genomics of the lactic acid bacteria isolated from the honey bee gut.</title>
        <authorList>
            <person name="Ellegaard K.M."/>
            <person name="Tamarit D."/>
            <person name="Javelind E."/>
            <person name="Olofsson T."/>
            <person name="Andersson S.G."/>
            <person name="Vasquez A."/>
        </authorList>
    </citation>
    <scope>NUCLEOTIDE SEQUENCE [LARGE SCALE GENOMIC DNA]</scope>
    <source>
        <strain evidence="10 11">Biut2</strain>
    </source>
</reference>
<dbReference type="GO" id="GO:0005737">
    <property type="term" value="C:cytoplasm"/>
    <property type="evidence" value="ECO:0007669"/>
    <property type="project" value="UniProtKB-ARBA"/>
</dbReference>
<dbReference type="InterPro" id="IPR013785">
    <property type="entry name" value="Aldolase_TIM"/>
</dbReference>
<dbReference type="InterPro" id="IPR011060">
    <property type="entry name" value="RibuloseP-bd_barrel"/>
</dbReference>
<dbReference type="Proteomes" id="UP000033533">
    <property type="component" value="Unassembled WGS sequence"/>
</dbReference>
<evidence type="ECO:0000256" key="7">
    <source>
        <dbReference type="ARBA" id="ARBA00013188"/>
    </source>
</evidence>
<comment type="cofactor">
    <cofactor evidence="3">
        <name>Co(2+)</name>
        <dbReference type="ChEBI" id="CHEBI:48828"/>
    </cofactor>
</comment>
<evidence type="ECO:0000256" key="1">
    <source>
        <dbReference type="ARBA" id="ARBA00001782"/>
    </source>
</evidence>
<evidence type="ECO:0000256" key="4">
    <source>
        <dbReference type="ARBA" id="ARBA00001947"/>
    </source>
</evidence>
<sequence>MSLILSPSMMCADFSNLKQEVEKLNNAGVDMYHMDVMDGRYVPNFALGPEDYQTIRSLTKKPMDAHLMIENPRSYIKFFSDLGADIIYFCPDAEKQPARTIDDIHALGKKAGIAVNTGTSFSTVQELLPNADYVLVMTVHPGFAGQPFQDFVMPKLDQFIAAKEKYEFVLGIDGAVSREKINQLHRKGVDNFILGTSALFNKSVSYQETIAQIRKENQ</sequence>
<dbReference type="AlphaFoldDB" id="A0A0F4LKC3"/>
<gene>
    <name evidence="10" type="ORF">JF76_02910</name>
</gene>
<evidence type="ECO:0000256" key="3">
    <source>
        <dbReference type="ARBA" id="ARBA00001941"/>
    </source>
</evidence>
<evidence type="ECO:0000256" key="9">
    <source>
        <dbReference type="ARBA" id="ARBA00023235"/>
    </source>
</evidence>
<proteinExistence type="inferred from homology"/>
<organism evidence="10 11">
    <name type="scientific">Lactobacillus kullabergensis</name>
    <dbReference type="NCBI Taxonomy" id="1218493"/>
    <lineage>
        <taxon>Bacteria</taxon>
        <taxon>Bacillati</taxon>
        <taxon>Bacillota</taxon>
        <taxon>Bacilli</taxon>
        <taxon>Lactobacillales</taxon>
        <taxon>Lactobacillaceae</taxon>
        <taxon>Lactobacillus</taxon>
    </lineage>
</organism>
<comment type="cofactor">
    <cofactor evidence="2">
        <name>Mn(2+)</name>
        <dbReference type="ChEBI" id="CHEBI:29035"/>
    </cofactor>
</comment>
<keyword evidence="9" id="KW-0413">Isomerase</keyword>
<evidence type="ECO:0000256" key="5">
    <source>
        <dbReference type="ARBA" id="ARBA00001954"/>
    </source>
</evidence>
<dbReference type="InterPro" id="IPR000056">
    <property type="entry name" value="Ribul_P_3_epim-like"/>
</dbReference>
<protein>
    <recommendedName>
        <fullName evidence="7">ribulose-phosphate 3-epimerase</fullName>
        <ecNumber evidence="7">5.1.3.1</ecNumber>
    </recommendedName>
</protein>
<dbReference type="PROSITE" id="PS01086">
    <property type="entry name" value="RIBUL_P_3_EPIMER_2"/>
    <property type="match status" value="1"/>
</dbReference>
<dbReference type="NCBIfam" id="NF004076">
    <property type="entry name" value="PRK05581.1-4"/>
    <property type="match status" value="1"/>
</dbReference>
<dbReference type="GO" id="GO:0004750">
    <property type="term" value="F:D-ribulose-phosphate 3-epimerase activity"/>
    <property type="evidence" value="ECO:0007669"/>
    <property type="project" value="UniProtKB-EC"/>
</dbReference>
<dbReference type="EC" id="5.1.3.1" evidence="7"/>
<comment type="cofactor">
    <cofactor evidence="5">
        <name>Fe(2+)</name>
        <dbReference type="ChEBI" id="CHEBI:29033"/>
    </cofactor>
</comment>
<comment type="cofactor">
    <cofactor evidence="4">
        <name>Zn(2+)</name>
        <dbReference type="ChEBI" id="CHEBI:29105"/>
    </cofactor>
</comment>
<dbReference type="Gene3D" id="3.20.20.70">
    <property type="entry name" value="Aldolase class I"/>
    <property type="match status" value="1"/>
</dbReference>
<evidence type="ECO:0000256" key="2">
    <source>
        <dbReference type="ARBA" id="ARBA00001936"/>
    </source>
</evidence>
<dbReference type="STRING" id="1218493.JF76_02910"/>
<keyword evidence="8" id="KW-0479">Metal-binding</keyword>
<dbReference type="OrthoDB" id="1645589at2"/>
<dbReference type="PANTHER" id="PTHR11749">
    <property type="entry name" value="RIBULOSE-5-PHOSPHATE-3-EPIMERASE"/>
    <property type="match status" value="1"/>
</dbReference>
<dbReference type="FunFam" id="3.20.20.70:FF:000004">
    <property type="entry name" value="Ribulose-phosphate 3-epimerase"/>
    <property type="match status" value="1"/>
</dbReference>
<evidence type="ECO:0000313" key="10">
    <source>
        <dbReference type="EMBL" id="KJY59025.1"/>
    </source>
</evidence>
<dbReference type="Pfam" id="PF00834">
    <property type="entry name" value="Ribul_P_3_epim"/>
    <property type="match status" value="1"/>
</dbReference>
<comment type="caution">
    <text evidence="10">The sequence shown here is derived from an EMBL/GenBank/DDBJ whole genome shotgun (WGS) entry which is preliminary data.</text>
</comment>
<evidence type="ECO:0000256" key="6">
    <source>
        <dbReference type="ARBA" id="ARBA00009541"/>
    </source>
</evidence>
<evidence type="ECO:0000256" key="8">
    <source>
        <dbReference type="ARBA" id="ARBA00022723"/>
    </source>
</evidence>
<dbReference type="CDD" id="cd00429">
    <property type="entry name" value="RPE"/>
    <property type="match status" value="1"/>
</dbReference>
<dbReference type="GO" id="GO:0046872">
    <property type="term" value="F:metal ion binding"/>
    <property type="evidence" value="ECO:0007669"/>
    <property type="project" value="UniProtKB-KW"/>
</dbReference>